<sequence length="93" mass="10256">MVVRSGGGVRDRSLSVPPLRLLTFSLLLSTSLPSLHDHSLPLFHFSLNLSQLSLSLLQVGARVLEEEGEASPLRSSRSRKEKGSWASWAFQIN</sequence>
<organism evidence="3 4">
    <name type="scientific">Microthlaspi erraticum</name>
    <dbReference type="NCBI Taxonomy" id="1685480"/>
    <lineage>
        <taxon>Eukaryota</taxon>
        <taxon>Viridiplantae</taxon>
        <taxon>Streptophyta</taxon>
        <taxon>Embryophyta</taxon>
        <taxon>Tracheophyta</taxon>
        <taxon>Spermatophyta</taxon>
        <taxon>Magnoliopsida</taxon>
        <taxon>eudicotyledons</taxon>
        <taxon>Gunneridae</taxon>
        <taxon>Pentapetalae</taxon>
        <taxon>rosids</taxon>
        <taxon>malvids</taxon>
        <taxon>Brassicales</taxon>
        <taxon>Brassicaceae</taxon>
        <taxon>Coluteocarpeae</taxon>
        <taxon>Microthlaspi</taxon>
    </lineage>
</organism>
<evidence type="ECO:0000313" key="2">
    <source>
        <dbReference type="EMBL" id="CAA7049191.1"/>
    </source>
</evidence>
<protein>
    <submittedName>
        <fullName evidence="3">Uncharacterized protein</fullName>
    </submittedName>
</protein>
<dbReference type="EMBL" id="CACVBM020001407">
    <property type="protein sequence ID" value="CAA7049196.1"/>
    <property type="molecule type" value="Genomic_DNA"/>
</dbReference>
<evidence type="ECO:0000313" key="4">
    <source>
        <dbReference type="Proteomes" id="UP000467841"/>
    </source>
</evidence>
<dbReference type="EMBL" id="CACVBM020001407">
    <property type="protein sequence ID" value="CAA7049191.1"/>
    <property type="molecule type" value="Genomic_DNA"/>
</dbReference>
<name>A0A6D2K8A7_9BRAS</name>
<gene>
    <name evidence="2" type="ORF">MERR_LOCUS36426</name>
    <name evidence="3" type="ORF">MERR_LOCUS36431</name>
</gene>
<dbReference type="Proteomes" id="UP000467841">
    <property type="component" value="Unassembled WGS sequence"/>
</dbReference>
<feature type="region of interest" description="Disordered" evidence="1">
    <location>
        <begin position="67"/>
        <end position="93"/>
    </location>
</feature>
<proteinExistence type="predicted"/>
<reference evidence="3 4" key="1">
    <citation type="submission" date="2020-01" db="EMBL/GenBank/DDBJ databases">
        <authorList>
            <person name="Mishra B."/>
        </authorList>
    </citation>
    <scope>NUCLEOTIDE SEQUENCE [LARGE SCALE GENOMIC DNA]</scope>
</reference>
<accession>A0A6D2K8A7</accession>
<evidence type="ECO:0000313" key="3">
    <source>
        <dbReference type="EMBL" id="CAA7049196.1"/>
    </source>
</evidence>
<evidence type="ECO:0000256" key="1">
    <source>
        <dbReference type="SAM" id="MobiDB-lite"/>
    </source>
</evidence>
<keyword evidence="4" id="KW-1185">Reference proteome</keyword>
<dbReference type="AlphaFoldDB" id="A0A6D2K8A7"/>